<evidence type="ECO:0000256" key="1">
    <source>
        <dbReference type="ARBA" id="ARBA00022679"/>
    </source>
</evidence>
<evidence type="ECO:0000313" key="4">
    <source>
        <dbReference type="EMBL" id="ASE35463.1"/>
    </source>
</evidence>
<organism evidence="4 5">
    <name type="scientific">Mammaliicoccus sciuri</name>
    <name type="common">Staphylococcus sciuri</name>
    <dbReference type="NCBI Taxonomy" id="1296"/>
    <lineage>
        <taxon>Bacteria</taxon>
        <taxon>Bacillati</taxon>
        <taxon>Bacillota</taxon>
        <taxon>Bacilli</taxon>
        <taxon>Bacillales</taxon>
        <taxon>Staphylococcaceae</taxon>
        <taxon>Mammaliicoccus</taxon>
    </lineage>
</organism>
<keyword evidence="1" id="KW-0808">Transferase</keyword>
<dbReference type="Pfam" id="PF00583">
    <property type="entry name" value="Acetyltransf_1"/>
    <property type="match status" value="1"/>
</dbReference>
<dbReference type="AlphaFoldDB" id="A0AAI8DKM8"/>
<dbReference type="InterPro" id="IPR000182">
    <property type="entry name" value="GNAT_dom"/>
</dbReference>
<dbReference type="CDD" id="cd04301">
    <property type="entry name" value="NAT_SF"/>
    <property type="match status" value="1"/>
</dbReference>
<feature type="domain" description="N-acetyltransferase" evidence="3">
    <location>
        <begin position="4"/>
        <end position="164"/>
    </location>
</feature>
<dbReference type="EMBL" id="CP022046">
    <property type="protein sequence ID" value="ASE35463.1"/>
    <property type="molecule type" value="Genomic_DNA"/>
</dbReference>
<reference evidence="5" key="1">
    <citation type="submission" date="2017-06" db="EMBL/GenBank/DDBJ databases">
        <title>FDA dAtabase for Regulatory Grade micrObial Sequences (FDA-ARGOS): Supporting development and validation of Infectious Disease Dx tests.</title>
        <authorList>
            <person name="Goldberg B."/>
            <person name="Campos J."/>
            <person name="Tallon L."/>
            <person name="Sadzewicz L."/>
            <person name="Sengamalay N."/>
            <person name="Ott S."/>
            <person name="Godinez A."/>
            <person name="Nagaraj S."/>
            <person name="Vavikolanu K."/>
            <person name="Nadendla S."/>
            <person name="George J."/>
            <person name="Geyer C."/>
            <person name="Sichtig H."/>
        </authorList>
    </citation>
    <scope>NUCLEOTIDE SEQUENCE [LARGE SCALE GENOMIC DNA]</scope>
    <source>
        <strain evidence="5">FDAARGOS_285</strain>
    </source>
</reference>
<dbReference type="SUPFAM" id="SSF55729">
    <property type="entry name" value="Acyl-CoA N-acyltransferases (Nat)"/>
    <property type="match status" value="1"/>
</dbReference>
<accession>A0AAI8DKM8</accession>
<name>A0AAI8DKM8_MAMSC</name>
<dbReference type="GO" id="GO:0016747">
    <property type="term" value="F:acyltransferase activity, transferring groups other than amino-acyl groups"/>
    <property type="evidence" value="ECO:0007669"/>
    <property type="project" value="InterPro"/>
</dbReference>
<dbReference type="InterPro" id="IPR016181">
    <property type="entry name" value="Acyl_CoA_acyltransferase"/>
</dbReference>
<dbReference type="RefSeq" id="WP_058590949.1">
    <property type="nucleotide sequence ID" value="NZ_CP022046.2"/>
</dbReference>
<proteinExistence type="predicted"/>
<protein>
    <submittedName>
        <fullName evidence="4">N-acetyltransferase</fullName>
    </submittedName>
</protein>
<evidence type="ECO:0000313" key="5">
    <source>
        <dbReference type="Proteomes" id="UP000197058"/>
    </source>
</evidence>
<evidence type="ECO:0000256" key="2">
    <source>
        <dbReference type="ARBA" id="ARBA00023315"/>
    </source>
</evidence>
<dbReference type="KEGG" id="sscu:CEP64_13000"/>
<dbReference type="Gene3D" id="3.40.630.30">
    <property type="match status" value="1"/>
</dbReference>
<dbReference type="PANTHER" id="PTHR43800:SF1">
    <property type="entry name" value="PEPTIDYL-LYSINE N-ACETYLTRANSFERASE YJAB"/>
    <property type="match status" value="1"/>
</dbReference>
<dbReference type="Proteomes" id="UP000197058">
    <property type="component" value="Chromosome"/>
</dbReference>
<sequence>MSHYNIRLATYGDWDEYLSLIKEAYLPLKELGIDWPSVRVDLDAAKKNLESNSTYVLEKDGEIASTVTIRFPWESAEFDSRYPFIWWFATKPKFKGQGIGRTLLDYVENDILKNTLKSPALTLGTSAKKHPWLLDMYIGRGYKVYEEIETDYDDLVVRMYKELIPHSFDKTLLQQ</sequence>
<dbReference type="PANTHER" id="PTHR43800">
    <property type="entry name" value="PEPTIDYL-LYSINE N-ACETYLTRANSFERASE YJAB"/>
    <property type="match status" value="1"/>
</dbReference>
<evidence type="ECO:0000259" key="3">
    <source>
        <dbReference type="PROSITE" id="PS51186"/>
    </source>
</evidence>
<dbReference type="PROSITE" id="PS51186">
    <property type="entry name" value="GNAT"/>
    <property type="match status" value="1"/>
</dbReference>
<keyword evidence="2" id="KW-0012">Acyltransferase</keyword>
<gene>
    <name evidence="4" type="ORF">CEP64_13000</name>
</gene>